<reference evidence="2" key="1">
    <citation type="submission" date="2024-03" db="EMBL/GenBank/DDBJ databases">
        <title>WGS assembly of Saponaria officinalis var. Norfolk2.</title>
        <authorList>
            <person name="Jenkins J."/>
            <person name="Shu S."/>
            <person name="Grimwood J."/>
            <person name="Barry K."/>
            <person name="Goodstein D."/>
            <person name="Schmutz J."/>
            <person name="Leebens-Mack J."/>
            <person name="Osbourn A."/>
        </authorList>
    </citation>
    <scope>NUCLEOTIDE SEQUENCE [LARGE SCALE GENOMIC DNA]</scope>
    <source>
        <strain evidence="2">JIC</strain>
    </source>
</reference>
<gene>
    <name evidence="2" type="ORF">RND81_07G036600</name>
</gene>
<evidence type="ECO:0008006" key="4">
    <source>
        <dbReference type="Google" id="ProtNLM"/>
    </source>
</evidence>
<keyword evidence="3" id="KW-1185">Reference proteome</keyword>
<feature type="region of interest" description="Disordered" evidence="1">
    <location>
        <begin position="27"/>
        <end position="51"/>
    </location>
</feature>
<protein>
    <recommendedName>
        <fullName evidence="4">Transposase</fullName>
    </recommendedName>
</protein>
<comment type="caution">
    <text evidence="2">The sequence shown here is derived from an EMBL/GenBank/DDBJ whole genome shotgun (WGS) entry which is preliminary data.</text>
</comment>
<feature type="region of interest" description="Disordered" evidence="1">
    <location>
        <begin position="1"/>
        <end position="20"/>
    </location>
</feature>
<evidence type="ECO:0000313" key="3">
    <source>
        <dbReference type="Proteomes" id="UP001443914"/>
    </source>
</evidence>
<dbReference type="Proteomes" id="UP001443914">
    <property type="component" value="Unassembled WGS sequence"/>
</dbReference>
<dbReference type="AlphaFoldDB" id="A0AAW1JLS5"/>
<name>A0AAW1JLS5_SAPOF</name>
<accession>A0AAW1JLS5</accession>
<dbReference type="PANTHER" id="PTHR33499:SF43">
    <property type="entry name" value="TRANSPOSASE, PTTA_EN_SPM, PLANT"/>
    <property type="match status" value="1"/>
</dbReference>
<sequence>MSSQQHTLDASEIPKLTYREQRRADQAELRRLFPGRKRRGPTRGLKYASRRARNPEHRITVTFMDSVRRVVGENSAQFICDCSNWVEDICPLNTVNWAQMNPDKKEQLYSKILGKYNLPENVDGKPVIDSLSFQCSTLYRQWRYRLKEKHFRGKSLAQAKDSRPLTVDKDEWDWLVFEYWDSDKQKKRSKTNTDNKMKQLDIPANGSRSTARIFYDMINEPSTIPTQDLEGASESLDTQQDPLYVRLFEKTKRHKAPMKIVIGGQVVLDQMMRSILMN</sequence>
<proteinExistence type="predicted"/>
<evidence type="ECO:0000313" key="2">
    <source>
        <dbReference type="EMBL" id="KAK9705150.1"/>
    </source>
</evidence>
<dbReference type="EMBL" id="JBDFQZ010000007">
    <property type="protein sequence ID" value="KAK9705150.1"/>
    <property type="molecule type" value="Genomic_DNA"/>
</dbReference>
<evidence type="ECO:0000256" key="1">
    <source>
        <dbReference type="SAM" id="MobiDB-lite"/>
    </source>
</evidence>
<dbReference type="PANTHER" id="PTHR33499">
    <property type="entry name" value="OS12G0282400 PROTEIN-RELATED"/>
    <property type="match status" value="1"/>
</dbReference>
<organism evidence="2 3">
    <name type="scientific">Saponaria officinalis</name>
    <name type="common">Common soapwort</name>
    <name type="synonym">Lychnis saponaria</name>
    <dbReference type="NCBI Taxonomy" id="3572"/>
    <lineage>
        <taxon>Eukaryota</taxon>
        <taxon>Viridiplantae</taxon>
        <taxon>Streptophyta</taxon>
        <taxon>Embryophyta</taxon>
        <taxon>Tracheophyta</taxon>
        <taxon>Spermatophyta</taxon>
        <taxon>Magnoliopsida</taxon>
        <taxon>eudicotyledons</taxon>
        <taxon>Gunneridae</taxon>
        <taxon>Pentapetalae</taxon>
        <taxon>Caryophyllales</taxon>
        <taxon>Caryophyllaceae</taxon>
        <taxon>Caryophylleae</taxon>
        <taxon>Saponaria</taxon>
    </lineage>
</organism>